<dbReference type="SUPFAM" id="SSF50998">
    <property type="entry name" value="Quinoprotein alcohol dehydrogenase-like"/>
    <property type="match status" value="1"/>
</dbReference>
<gene>
    <name evidence="9" type="ORF">LCR_14295</name>
</gene>
<evidence type="ECO:0000256" key="7">
    <source>
        <dbReference type="SAM" id="SignalP"/>
    </source>
</evidence>
<keyword evidence="4" id="KW-0479">Metal-binding</keyword>
<evidence type="ECO:0000313" key="10">
    <source>
        <dbReference type="Proteomes" id="UP000078435"/>
    </source>
</evidence>
<dbReference type="AlphaFoldDB" id="A0A175VI08"/>
<dbReference type="GO" id="GO:0009289">
    <property type="term" value="C:pilus"/>
    <property type="evidence" value="ECO:0007669"/>
    <property type="project" value="UniProtKB-SubCell"/>
</dbReference>
<evidence type="ECO:0000256" key="5">
    <source>
        <dbReference type="ARBA" id="ARBA00022837"/>
    </source>
</evidence>
<reference evidence="9 10" key="1">
    <citation type="submission" date="2016-02" db="EMBL/GenBank/DDBJ databases">
        <title>Draft genome sequence of Aeromonas trota strain 1999lcr isolated from cerebrospinal fluid (CSF).</title>
        <authorList>
            <person name="Dallagassa C.B."/>
            <person name="Prediger K.C."/>
            <person name="Weiss V.A."/>
            <person name="Assis F.E."/>
            <person name="Baura V."/>
            <person name="Cruz L.M."/>
            <person name="Souza E.M."/>
            <person name="Pedrosa F.O."/>
            <person name="Fadel-Picheth C.M."/>
        </authorList>
    </citation>
    <scope>NUCLEOTIDE SEQUENCE [LARGE SCALE GENOMIC DNA]</scope>
    <source>
        <strain evidence="9 10">1999lcr</strain>
    </source>
</reference>
<feature type="domain" description="PilY1 beta-propeller" evidence="8">
    <location>
        <begin position="593"/>
        <end position="920"/>
    </location>
</feature>
<evidence type="ECO:0000256" key="1">
    <source>
        <dbReference type="ARBA" id="ARBA00004561"/>
    </source>
</evidence>
<comment type="similarity">
    <text evidence="2">Belongs to the PilY1 family.</text>
</comment>
<dbReference type="PROSITE" id="PS00018">
    <property type="entry name" value="EF_HAND_1"/>
    <property type="match status" value="1"/>
</dbReference>
<comment type="subcellular location">
    <subcellularLocation>
        <location evidence="1">Fimbrium</location>
    </subcellularLocation>
</comment>
<keyword evidence="7" id="KW-0732">Signal</keyword>
<evidence type="ECO:0000313" key="9">
    <source>
        <dbReference type="EMBL" id="KXU80261.1"/>
    </source>
</evidence>
<evidence type="ECO:0000256" key="4">
    <source>
        <dbReference type="ARBA" id="ARBA00022723"/>
    </source>
</evidence>
<dbReference type="Proteomes" id="UP000078435">
    <property type="component" value="Unassembled WGS sequence"/>
</dbReference>
<dbReference type="EMBL" id="JMGO02000004">
    <property type="protein sequence ID" value="KXU80261.1"/>
    <property type="molecule type" value="Genomic_DNA"/>
</dbReference>
<dbReference type="RefSeq" id="WP_026455779.1">
    <property type="nucleotide sequence ID" value="NZ_JMGO02000004.1"/>
</dbReference>
<keyword evidence="3" id="KW-1029">Fimbrium biogenesis</keyword>
<dbReference type="InterPro" id="IPR018247">
    <property type="entry name" value="EF_Hand_1_Ca_BS"/>
</dbReference>
<dbReference type="OrthoDB" id="7156875at2"/>
<dbReference type="InterPro" id="IPR011047">
    <property type="entry name" value="Quinoprotein_ADH-like_sf"/>
</dbReference>
<dbReference type="GO" id="GO:0046872">
    <property type="term" value="F:metal ion binding"/>
    <property type="evidence" value="ECO:0007669"/>
    <property type="project" value="UniProtKB-KW"/>
</dbReference>
<feature type="chain" id="PRO_5008042922" evidence="7">
    <location>
        <begin position="20"/>
        <end position="1108"/>
    </location>
</feature>
<organism evidence="9 10">
    <name type="scientific">Aeromonas enteropelogenes</name>
    <name type="common">Aeromonas trota</name>
    <dbReference type="NCBI Taxonomy" id="29489"/>
    <lineage>
        <taxon>Bacteria</taxon>
        <taxon>Pseudomonadati</taxon>
        <taxon>Pseudomonadota</taxon>
        <taxon>Gammaproteobacteria</taxon>
        <taxon>Aeromonadales</taxon>
        <taxon>Aeromonadaceae</taxon>
        <taxon>Aeromonas</taxon>
    </lineage>
</organism>
<sequence length="1108" mass="121227">MGKLGFGLSVMLCCASAQAALDIAQVPLYLGTRADPNIMFTLDDSGSMHFEIMPESLIENDARYVYPRASQVYGSDDYDNYTITFASDNARNAYVRSSHNNKLYYNPQLTYRPWANADGSLMANAKVTCAPHNPMKTAAGCRDLTQTNRAWWAIYYTEFSPYYYNQDESFWPAVYFDYKGSGNVFNAKNYTRVVINKAVATIYDGRPNRSDCKNAPVCTYDEEIQNFANWYTYYRSRILAARAGVGRAFASQGEAIRVGFATINASGSVIRGVTPFSGTDRTAFFDELYGRDIPAKGTPLRTSLKEVGEYFSRSDNNGPWSARAGSTLPHLTCRQSYNILMTDGYWNGDSPSVGDQDQDGIKNTLADVAYKYWKTDLRRDLANKVPTSTADPANWQHLVNFTVGLGVNGSLNPANGIPGSWPNPYDSDEFKIDDLWHAAVNSKGSFFSAADPDTFAEALSSTLAQIAARNSSASSVTANATRLDSNTHIYQARYNSGDWSGQLVSIPLNSDGSLGNIAWDAATQIPEPSARSIFTRQGEAGIAFTWEALNNTNRTLLNIAGDNLGESRVAYLRGERGGEQRNGGVFRNRSDLLGDIINSDPVYVGKRDYGYSSATGLTQTERESYQAFLSSTAIARRPPMLYVGANDGMLHGFRVADGVEQLAYIPASLLGELPQLTRPDYNHRYYVDGTPRVGDAYLGSRWKTLLLGSTGAGGKAVFAIDVTAPNNFTADKMLWEFTHSEMGIALAAPTLVRVKADNKWVALVANGYNSRSQTARLFVLDLATGAVIKEIDTQVGSASEPNGLSSPLPVDEDGDRVVDYVYAGDLQGNLWKFDLSDNNSAQWGIAFKAGNKPKPLFQACDGACSTSTSQPITMRPLAIRHPRGGIMVLMGTGSYFTNDDKSLPTNPRLEAVYGIWDTGSEVSRSQLLQQSITHEFVANGTTIKFNVRVVSSRDVNYTSQKGWYLVLKSPGLSKGVGERAVSEMLYRHKRLIFNTLIPSADACDFGGRSWLMELDPVSGARLTYSVFDVNGDGAVNDDDYVGIKDEAGNDIKVPVSGKQFDELTTTPSVVEDADMERKYISGSSGNISVTLEEGAGDLGGRQSWLQLE</sequence>
<dbReference type="InterPro" id="IPR008707">
    <property type="entry name" value="B-propeller_PilY1"/>
</dbReference>
<accession>A0A175VI08</accession>
<feature type="signal peptide" evidence="7">
    <location>
        <begin position="1"/>
        <end position="19"/>
    </location>
</feature>
<dbReference type="InterPro" id="IPR036465">
    <property type="entry name" value="vWFA_dom_sf"/>
</dbReference>
<evidence type="ECO:0000259" key="8">
    <source>
        <dbReference type="Pfam" id="PF05567"/>
    </source>
</evidence>
<dbReference type="Pfam" id="PF05567">
    <property type="entry name" value="T4P_PilY1"/>
    <property type="match status" value="1"/>
</dbReference>
<dbReference type="Gene3D" id="3.40.50.410">
    <property type="entry name" value="von Willebrand factor, type A domain"/>
    <property type="match status" value="1"/>
</dbReference>
<comment type="caution">
    <text evidence="9">The sequence shown here is derived from an EMBL/GenBank/DDBJ whole genome shotgun (WGS) entry which is preliminary data.</text>
</comment>
<dbReference type="STRING" id="29489.VL01_01690"/>
<proteinExistence type="inferred from homology"/>
<keyword evidence="5" id="KW-0106">Calcium</keyword>
<keyword evidence="6" id="KW-0281">Fimbrium</keyword>
<evidence type="ECO:0000256" key="6">
    <source>
        <dbReference type="ARBA" id="ARBA00023263"/>
    </source>
</evidence>
<name>A0A175VI08_AEREN</name>
<protein>
    <submittedName>
        <fullName evidence="9">Pilus assembly protein</fullName>
    </submittedName>
</protein>
<evidence type="ECO:0000256" key="2">
    <source>
        <dbReference type="ARBA" id="ARBA00008387"/>
    </source>
</evidence>
<evidence type="ECO:0000256" key="3">
    <source>
        <dbReference type="ARBA" id="ARBA00022558"/>
    </source>
</evidence>